<reference evidence="2 3" key="1">
    <citation type="submission" date="2019-04" db="EMBL/GenBank/DDBJ databases">
        <title>Annotation for the trematode Fasciola gigantica.</title>
        <authorList>
            <person name="Choi Y.-J."/>
        </authorList>
    </citation>
    <scope>NUCLEOTIDE SEQUENCE [LARGE SCALE GENOMIC DNA]</scope>
    <source>
        <strain evidence="2">Uganda_cow_1</strain>
    </source>
</reference>
<comment type="caution">
    <text evidence="2">The sequence shown here is derived from an EMBL/GenBank/DDBJ whole genome shotgun (WGS) entry which is preliminary data.</text>
</comment>
<accession>A0A504YR46</accession>
<gene>
    <name evidence="2" type="ORF">FGIG_03594</name>
</gene>
<sequence length="141" mass="15149">MIYTGSISVKPSCLIPADSTENVFHFTSGSLSPNSGRLDTITTRASYDSTVSTSTASSSKRRHPSKTPASSRPHSKKQSTADGKSNGVFNLPSKIKANVQVPQKNSIKAIRLGPENHFNPQACNRNLLRGQPILSNQLNAN</sequence>
<evidence type="ECO:0000313" key="2">
    <source>
        <dbReference type="EMBL" id="TPP63673.1"/>
    </source>
</evidence>
<protein>
    <submittedName>
        <fullName evidence="2">Uncharacterized protein</fullName>
    </submittedName>
</protein>
<feature type="compositionally biased region" description="Polar residues" evidence="1">
    <location>
        <begin position="67"/>
        <end position="83"/>
    </location>
</feature>
<evidence type="ECO:0000256" key="1">
    <source>
        <dbReference type="SAM" id="MobiDB-lite"/>
    </source>
</evidence>
<evidence type="ECO:0000313" key="3">
    <source>
        <dbReference type="Proteomes" id="UP000316759"/>
    </source>
</evidence>
<keyword evidence="3" id="KW-1185">Reference proteome</keyword>
<dbReference type="EMBL" id="SUNJ01005365">
    <property type="protein sequence ID" value="TPP63673.1"/>
    <property type="molecule type" value="Genomic_DNA"/>
</dbReference>
<proteinExistence type="predicted"/>
<organism evidence="2 3">
    <name type="scientific">Fasciola gigantica</name>
    <name type="common">Giant liver fluke</name>
    <dbReference type="NCBI Taxonomy" id="46835"/>
    <lineage>
        <taxon>Eukaryota</taxon>
        <taxon>Metazoa</taxon>
        <taxon>Spiralia</taxon>
        <taxon>Lophotrochozoa</taxon>
        <taxon>Platyhelminthes</taxon>
        <taxon>Trematoda</taxon>
        <taxon>Digenea</taxon>
        <taxon>Plagiorchiida</taxon>
        <taxon>Echinostomata</taxon>
        <taxon>Echinostomatoidea</taxon>
        <taxon>Fasciolidae</taxon>
        <taxon>Fasciola</taxon>
    </lineage>
</organism>
<feature type="region of interest" description="Disordered" evidence="1">
    <location>
        <begin position="29"/>
        <end position="91"/>
    </location>
</feature>
<dbReference type="Proteomes" id="UP000316759">
    <property type="component" value="Unassembled WGS sequence"/>
</dbReference>
<dbReference type="OrthoDB" id="409763at2759"/>
<name>A0A504YR46_FASGI</name>
<dbReference type="AlphaFoldDB" id="A0A504YR46"/>
<feature type="compositionally biased region" description="Polar residues" evidence="1">
    <location>
        <begin position="29"/>
        <end position="45"/>
    </location>
</feature>
<feature type="compositionally biased region" description="Low complexity" evidence="1">
    <location>
        <begin position="46"/>
        <end position="58"/>
    </location>
</feature>